<protein>
    <submittedName>
        <fullName evidence="1">Uncharacterized protein</fullName>
    </submittedName>
</protein>
<dbReference type="PaxDb" id="768679-TTX_1167"/>
<dbReference type="Proteomes" id="UP000002654">
    <property type="component" value="Chromosome"/>
</dbReference>
<dbReference type="AlphaFoldDB" id="G4RJR3"/>
<dbReference type="KEGG" id="ttn:TTX_1167"/>
<gene>
    <name evidence="1" type="ordered locus">TTX_1167</name>
</gene>
<keyword evidence="2" id="KW-1185">Reference proteome</keyword>
<accession>G4RJR3</accession>
<sequence>MLLSLRPRCLGVPMRAQARRKSLRDVLGQAEVSS</sequence>
<evidence type="ECO:0000313" key="2">
    <source>
        <dbReference type="Proteomes" id="UP000002654"/>
    </source>
</evidence>
<organism evidence="1 2">
    <name type="scientific">Thermoproteus tenax (strain ATCC 35583 / DSM 2078 / JCM 9277 / NBRC 100435 / Kra 1)</name>
    <dbReference type="NCBI Taxonomy" id="768679"/>
    <lineage>
        <taxon>Archaea</taxon>
        <taxon>Thermoproteota</taxon>
        <taxon>Thermoprotei</taxon>
        <taxon>Thermoproteales</taxon>
        <taxon>Thermoproteaceae</taxon>
        <taxon>Thermoproteus</taxon>
    </lineage>
</organism>
<evidence type="ECO:0000313" key="1">
    <source>
        <dbReference type="EMBL" id="CCC81808.1"/>
    </source>
</evidence>
<dbReference type="HOGENOM" id="CLU_3371436_0_0_2"/>
<reference evidence="1 2" key="1">
    <citation type="journal article" date="2011" name="PLoS ONE">
        <title>The complete genome sequence of Thermoproteus tenax: a physiologically versatile member of the Crenarchaeota.</title>
        <authorList>
            <person name="Siebers B."/>
            <person name="Zaparty M."/>
            <person name="Raddatz G."/>
            <person name="Tjaden B."/>
            <person name="Albers S.V."/>
            <person name="Bell S.D."/>
            <person name="Blombach F."/>
            <person name="Kletzin A."/>
            <person name="Kyrpides N."/>
            <person name="Lanz C."/>
            <person name="Plagens A."/>
            <person name="Rampp M."/>
            <person name="Rosinus A."/>
            <person name="von Jan M."/>
            <person name="Makarova K.S."/>
            <person name="Klenk H.P."/>
            <person name="Schuster S.C."/>
            <person name="Hensel R."/>
        </authorList>
    </citation>
    <scope>NUCLEOTIDE SEQUENCE [LARGE SCALE GENOMIC DNA]</scope>
    <source>
        <strain evidence="2">ATCC 35583 / DSM 2078 / JCM 9277 / NBRC 100435 / Kra 1</strain>
    </source>
</reference>
<proteinExistence type="predicted"/>
<dbReference type="EMBL" id="FN869859">
    <property type="protein sequence ID" value="CCC81808.1"/>
    <property type="molecule type" value="Genomic_DNA"/>
</dbReference>
<name>G4RJR3_THETK</name>